<protein>
    <submittedName>
        <fullName evidence="1">Uncharacterized protein</fullName>
    </submittedName>
</protein>
<dbReference type="AlphaFoldDB" id="A0AAJ0LL07"/>
<dbReference type="Proteomes" id="UP000071644">
    <property type="component" value="Unassembled WGS sequence"/>
</dbReference>
<name>A0AAJ0LL07_9PSED</name>
<accession>A0AAJ0LL07</accession>
<reference evidence="1 2" key="1">
    <citation type="journal article" date="2016" name="Front. Microbiol.">
        <title>Genomic Resource of Rice Seed Associated Bacteria.</title>
        <authorList>
            <person name="Midha S."/>
            <person name="Bansal K."/>
            <person name="Sharma S."/>
            <person name="Kumar N."/>
            <person name="Patil P.P."/>
            <person name="Chaudhry V."/>
            <person name="Patil P.B."/>
        </authorList>
    </citation>
    <scope>NUCLEOTIDE SEQUENCE [LARGE SCALE GENOMIC DNA]</scope>
    <source>
        <strain evidence="1 2">NS96</strain>
    </source>
</reference>
<comment type="caution">
    <text evidence="1">The sequence shown here is derived from an EMBL/GenBank/DDBJ whole genome shotgun (WGS) entry which is preliminary data.</text>
</comment>
<evidence type="ECO:0000313" key="1">
    <source>
        <dbReference type="EMBL" id="KTT16877.1"/>
    </source>
</evidence>
<organism evidence="1 2">
    <name type="scientific">Pseudomonas parafulva</name>
    <dbReference type="NCBI Taxonomy" id="157782"/>
    <lineage>
        <taxon>Bacteria</taxon>
        <taxon>Pseudomonadati</taxon>
        <taxon>Pseudomonadota</taxon>
        <taxon>Gammaproteobacteria</taxon>
        <taxon>Pseudomonadales</taxon>
        <taxon>Pseudomonadaceae</taxon>
        <taxon>Pseudomonas</taxon>
    </lineage>
</organism>
<proteinExistence type="predicted"/>
<gene>
    <name evidence="1" type="ORF">NS96R_14070</name>
</gene>
<evidence type="ECO:0000313" key="2">
    <source>
        <dbReference type="Proteomes" id="UP000071644"/>
    </source>
</evidence>
<sequence length="68" mass="7167">MGWRRWNHDNIELNADQVANINAGEVVNINADTINLTAKTAINLVVGGSSIKLTGAQIAAIAGVIKLN</sequence>
<dbReference type="EMBL" id="LDSN01000036">
    <property type="protein sequence ID" value="KTT16877.1"/>
    <property type="molecule type" value="Genomic_DNA"/>
</dbReference>